<protein>
    <recommendedName>
        <fullName evidence="1">Metallo-beta-lactamase domain-containing protein</fullName>
    </recommendedName>
</protein>
<dbReference type="InterPro" id="IPR001279">
    <property type="entry name" value="Metallo-B-lactamas"/>
</dbReference>
<dbReference type="Proteomes" id="UP000315842">
    <property type="component" value="Unassembled WGS sequence"/>
</dbReference>
<dbReference type="Pfam" id="PF13483">
    <property type="entry name" value="Lactamase_B_3"/>
    <property type="match status" value="1"/>
</dbReference>
<accession>A0A4Y3KCJ0</accession>
<dbReference type="EMBL" id="BJLP01000015">
    <property type="protein sequence ID" value="GEA80708.1"/>
    <property type="molecule type" value="Genomic_DNA"/>
</dbReference>
<dbReference type="Gene3D" id="3.60.15.10">
    <property type="entry name" value="Ribonuclease Z/Hydroxyacylglutathione hydrolase-like"/>
    <property type="match status" value="1"/>
</dbReference>
<evidence type="ECO:0000313" key="2">
    <source>
        <dbReference type="EMBL" id="GEA80708.1"/>
    </source>
</evidence>
<proteinExistence type="predicted"/>
<organism evidence="2 3">
    <name type="scientific">Cellulomonas uda</name>
    <dbReference type="NCBI Taxonomy" id="1714"/>
    <lineage>
        <taxon>Bacteria</taxon>
        <taxon>Bacillati</taxon>
        <taxon>Actinomycetota</taxon>
        <taxon>Actinomycetes</taxon>
        <taxon>Micrococcales</taxon>
        <taxon>Cellulomonadaceae</taxon>
        <taxon>Cellulomonas</taxon>
    </lineage>
</organism>
<sequence length="269" mass="28668">MTLRLTRWGHSCVRFDDETRHLVVDPGAFSRLDDALAGAQAILVTHEHADHLAVETVADAVRGGVPLWGPAPVVALLREAGAPQERLHVVSGGDHVEAAGFQVRVLGEWHAVIHPDIPRIPNVAYLVAGVLHPGDAHVQPTDAPDVLLLPISGPWFSLTDAVDRARDIGARRIVPIHDGLLNDRGLGLLHALVGRLVRDSELVVLTAGESLELAHPGGDVMTGTHPDLPPHADEIPLLEQDETIPPRPEEEVADVARAVPDPLGHGGGQ</sequence>
<dbReference type="PANTHER" id="PTHR43546:SF3">
    <property type="entry name" value="UPF0173 METAL-DEPENDENT HYDROLASE MJ1163"/>
    <property type="match status" value="1"/>
</dbReference>
<dbReference type="AlphaFoldDB" id="A0A4Y3KCJ0"/>
<evidence type="ECO:0000313" key="3">
    <source>
        <dbReference type="Proteomes" id="UP000315842"/>
    </source>
</evidence>
<feature type="domain" description="Metallo-beta-lactamase" evidence="1">
    <location>
        <begin position="9"/>
        <end position="177"/>
    </location>
</feature>
<dbReference type="InterPro" id="IPR036866">
    <property type="entry name" value="RibonucZ/Hydroxyglut_hydro"/>
</dbReference>
<dbReference type="SUPFAM" id="SSF56281">
    <property type="entry name" value="Metallo-hydrolase/oxidoreductase"/>
    <property type="match status" value="1"/>
</dbReference>
<keyword evidence="3" id="KW-1185">Reference proteome</keyword>
<gene>
    <name evidence="2" type="ORF">CUD01_11520</name>
</gene>
<name>A0A4Y3KCJ0_CELUD</name>
<dbReference type="SMART" id="SM00849">
    <property type="entry name" value="Lactamase_B"/>
    <property type="match status" value="1"/>
</dbReference>
<evidence type="ECO:0000259" key="1">
    <source>
        <dbReference type="SMART" id="SM00849"/>
    </source>
</evidence>
<comment type="caution">
    <text evidence="2">The sequence shown here is derived from an EMBL/GenBank/DDBJ whole genome shotgun (WGS) entry which is preliminary data.</text>
</comment>
<dbReference type="PANTHER" id="PTHR43546">
    <property type="entry name" value="UPF0173 METAL-DEPENDENT HYDROLASE MJ1163-RELATED"/>
    <property type="match status" value="1"/>
</dbReference>
<reference evidence="2 3" key="1">
    <citation type="submission" date="2019-06" db="EMBL/GenBank/DDBJ databases">
        <title>Whole genome shotgun sequence of Cellulomonas uda NBRC 3747.</title>
        <authorList>
            <person name="Hosoyama A."/>
            <person name="Uohara A."/>
            <person name="Ohji S."/>
            <person name="Ichikawa N."/>
        </authorList>
    </citation>
    <scope>NUCLEOTIDE SEQUENCE [LARGE SCALE GENOMIC DNA]</scope>
    <source>
        <strain evidence="2 3">NBRC 3747</strain>
    </source>
</reference>
<dbReference type="InterPro" id="IPR050114">
    <property type="entry name" value="UPF0173_UPF0282_UlaG_hydrolase"/>
</dbReference>
<dbReference type="RefSeq" id="WP_141319453.1">
    <property type="nucleotide sequence ID" value="NZ_BJLP01000015.1"/>
</dbReference>